<dbReference type="InterPro" id="IPR024654">
    <property type="entry name" value="Calcineurin-like_PHP_lpxH"/>
</dbReference>
<evidence type="ECO:0000256" key="1">
    <source>
        <dbReference type="ARBA" id="ARBA00005945"/>
    </source>
</evidence>
<feature type="domain" description="Calcineurin-like phosphoesterase" evidence="6">
    <location>
        <begin position="1"/>
        <end position="143"/>
    </location>
</feature>
<sequence length="188" mass="20624">MLVLALGDAHIPDRAIDIPEQFQKLLKPGRIGLTLCLGNLTDKATFEYIRGIAPQLEIVRGDYDLMSGLPQTKVVATGSLRIGITHGHNIIPRGDADALLILARQLDVNVLLFGGTHKFEAYELDGKFFLNPGSVTGAYSTEKPTDSPGIETVPSFCLLDIQGTELVLYVYSLVDGQLKVERIKYRKD</sequence>
<comment type="similarity">
    <text evidence="1 5">Belongs to the VPS29 family.</text>
</comment>
<dbReference type="NCBIfam" id="TIGR00040">
    <property type="entry name" value="yfcE"/>
    <property type="match status" value="1"/>
</dbReference>
<keyword evidence="3" id="KW-0813">Transport</keyword>
<dbReference type="GO" id="GO:0140312">
    <property type="term" value="F:cargo adaptor activity"/>
    <property type="evidence" value="ECO:0007669"/>
    <property type="project" value="EnsemblFungi"/>
</dbReference>
<dbReference type="GO" id="GO:0030906">
    <property type="term" value="C:retromer, cargo-selective complex"/>
    <property type="evidence" value="ECO:0007669"/>
    <property type="project" value="EnsemblFungi"/>
</dbReference>
<reference evidence="8" key="1">
    <citation type="submission" date="2016-02" db="EMBL/GenBank/DDBJ databases">
        <title>Comparative genomics of biotechnologically important yeasts.</title>
        <authorList>
            <consortium name="DOE Joint Genome Institute"/>
            <person name="Riley R."/>
            <person name="Haridas S."/>
            <person name="Wolfe K.H."/>
            <person name="Lopes M.R."/>
            <person name="Hittinger C.T."/>
            <person name="Goker M."/>
            <person name="Salamov A."/>
            <person name="Wisecaver J."/>
            <person name="Long T.M."/>
            <person name="Aerts A.L."/>
            <person name="Barry K."/>
            <person name="Choi C."/>
            <person name="Clum A."/>
            <person name="Coughlan A.Y."/>
            <person name="Deshpande S."/>
            <person name="Douglass A.P."/>
            <person name="Hanson S.J."/>
            <person name="Klenk H.-P."/>
            <person name="Labutti K."/>
            <person name="Lapidus A."/>
            <person name="Lindquist E."/>
            <person name="Lipzen A."/>
            <person name="Meier-Kolthoff J.P."/>
            <person name="Ohm R.A."/>
            <person name="Otillar R.P."/>
            <person name="Pangilinan J."/>
            <person name="Peng Y."/>
            <person name="Rokas A."/>
            <person name="Rosa C.A."/>
            <person name="Scheuner C."/>
            <person name="Sibirny A.A."/>
            <person name="Slot J.C."/>
            <person name="Stielow J.B."/>
            <person name="Sun H."/>
            <person name="Kurtzman C.P."/>
            <person name="Blackwell M."/>
            <person name="Jeffries T.W."/>
            <person name="Grigoriev I.V."/>
        </authorList>
    </citation>
    <scope>NUCLEOTIDE SEQUENCE [LARGE SCALE GENOMIC DNA]</scope>
    <source>
        <strain evidence="8">NRRL Y-17796</strain>
    </source>
</reference>
<evidence type="ECO:0000256" key="2">
    <source>
        <dbReference type="ARBA" id="ARBA00017767"/>
    </source>
</evidence>
<gene>
    <name evidence="7" type="ORF">CANCADRAFT_73201</name>
</gene>
<dbReference type="GO" id="GO:0170071">
    <property type="term" value="C:CROP complex"/>
    <property type="evidence" value="ECO:0007669"/>
    <property type="project" value="EnsemblFungi"/>
</dbReference>
<dbReference type="GO" id="GO:0005829">
    <property type="term" value="C:cytosol"/>
    <property type="evidence" value="ECO:0007669"/>
    <property type="project" value="GOC"/>
</dbReference>
<organism evidence="7 8">
    <name type="scientific">Tortispora caseinolytica NRRL Y-17796</name>
    <dbReference type="NCBI Taxonomy" id="767744"/>
    <lineage>
        <taxon>Eukaryota</taxon>
        <taxon>Fungi</taxon>
        <taxon>Dikarya</taxon>
        <taxon>Ascomycota</taxon>
        <taxon>Saccharomycotina</taxon>
        <taxon>Trigonopsidomycetes</taxon>
        <taxon>Trigonopsidales</taxon>
        <taxon>Trigonopsidaceae</taxon>
        <taxon>Tortispora</taxon>
    </lineage>
</organism>
<dbReference type="SUPFAM" id="SSF56300">
    <property type="entry name" value="Metallo-dependent phosphatases"/>
    <property type="match status" value="1"/>
</dbReference>
<evidence type="ECO:0000259" key="6">
    <source>
        <dbReference type="Pfam" id="PF12850"/>
    </source>
</evidence>
<dbReference type="AlphaFoldDB" id="A0A1E4TIL4"/>
<dbReference type="GO" id="GO:0005768">
    <property type="term" value="C:endosome"/>
    <property type="evidence" value="ECO:0007669"/>
    <property type="project" value="EnsemblFungi"/>
</dbReference>
<dbReference type="CDD" id="cd07394">
    <property type="entry name" value="MPP_Vps29"/>
    <property type="match status" value="1"/>
</dbReference>
<name>A0A1E4TIL4_9ASCO</name>
<dbReference type="PANTHER" id="PTHR11124">
    <property type="entry name" value="VACUOLAR SORTING PROTEIN VPS29"/>
    <property type="match status" value="1"/>
</dbReference>
<evidence type="ECO:0000256" key="4">
    <source>
        <dbReference type="ARBA" id="ARBA00022927"/>
    </source>
</evidence>
<dbReference type="InterPro" id="IPR029052">
    <property type="entry name" value="Metallo-depent_PP-like"/>
</dbReference>
<dbReference type="GO" id="GO:0042147">
    <property type="term" value="P:retrograde transport, endosome to Golgi"/>
    <property type="evidence" value="ECO:0007669"/>
    <property type="project" value="EnsemblFungi"/>
</dbReference>
<dbReference type="Proteomes" id="UP000095023">
    <property type="component" value="Unassembled WGS sequence"/>
</dbReference>
<evidence type="ECO:0000256" key="5">
    <source>
        <dbReference type="RuleBase" id="RU362040"/>
    </source>
</evidence>
<dbReference type="OrthoDB" id="10258130at2759"/>
<keyword evidence="8" id="KW-1185">Reference proteome</keyword>
<dbReference type="EMBL" id="KV453841">
    <property type="protein sequence ID" value="ODV91591.1"/>
    <property type="molecule type" value="Genomic_DNA"/>
</dbReference>
<accession>A0A1E4TIL4</accession>
<dbReference type="InterPro" id="IPR000979">
    <property type="entry name" value="Phosphodiesterase_MJ0936/Vps29"/>
</dbReference>
<dbReference type="Gene3D" id="3.60.21.10">
    <property type="match status" value="1"/>
</dbReference>
<protein>
    <recommendedName>
        <fullName evidence="2 5">Vacuolar protein sorting-associated protein 29</fullName>
    </recommendedName>
</protein>
<proteinExistence type="inferred from homology"/>
<evidence type="ECO:0000313" key="8">
    <source>
        <dbReference type="Proteomes" id="UP000095023"/>
    </source>
</evidence>
<dbReference type="FunFam" id="3.60.21.10:FF:000015">
    <property type="entry name" value="Vacuolar protein sorting-associated protein 29"/>
    <property type="match status" value="1"/>
</dbReference>
<dbReference type="Pfam" id="PF12850">
    <property type="entry name" value="Metallophos_2"/>
    <property type="match status" value="1"/>
</dbReference>
<dbReference type="GO" id="GO:0015031">
    <property type="term" value="P:protein transport"/>
    <property type="evidence" value="ECO:0007669"/>
    <property type="project" value="UniProtKB-KW"/>
</dbReference>
<dbReference type="InterPro" id="IPR028661">
    <property type="entry name" value="Vps29"/>
</dbReference>
<keyword evidence="4" id="KW-0653">Protein transport</keyword>
<evidence type="ECO:0000313" key="7">
    <source>
        <dbReference type="EMBL" id="ODV91591.1"/>
    </source>
</evidence>
<evidence type="ECO:0000256" key="3">
    <source>
        <dbReference type="ARBA" id="ARBA00022448"/>
    </source>
</evidence>